<reference evidence="2" key="1">
    <citation type="submission" date="2014-09" db="EMBL/GenBank/DDBJ databases">
        <authorList>
            <person name="Magalhaes I.L.F."/>
            <person name="Oliveira U."/>
            <person name="Santos F.R."/>
            <person name="Vidigal T.H.D.A."/>
            <person name="Brescovit A.D."/>
            <person name="Santos A.J."/>
        </authorList>
    </citation>
    <scope>NUCLEOTIDE SEQUENCE</scope>
    <source>
        <tissue evidence="2">Shoot tissue taken approximately 20 cm above the soil surface</tissue>
    </source>
</reference>
<organism evidence="2">
    <name type="scientific">Arundo donax</name>
    <name type="common">Giant reed</name>
    <name type="synonym">Donax arundinaceus</name>
    <dbReference type="NCBI Taxonomy" id="35708"/>
    <lineage>
        <taxon>Eukaryota</taxon>
        <taxon>Viridiplantae</taxon>
        <taxon>Streptophyta</taxon>
        <taxon>Embryophyta</taxon>
        <taxon>Tracheophyta</taxon>
        <taxon>Spermatophyta</taxon>
        <taxon>Magnoliopsida</taxon>
        <taxon>Liliopsida</taxon>
        <taxon>Poales</taxon>
        <taxon>Poaceae</taxon>
        <taxon>PACMAD clade</taxon>
        <taxon>Arundinoideae</taxon>
        <taxon>Arundineae</taxon>
        <taxon>Arundo</taxon>
    </lineage>
</organism>
<accession>A0A0A9ASW8</accession>
<dbReference type="AlphaFoldDB" id="A0A0A9ASW8"/>
<dbReference type="EMBL" id="GBRH01247738">
    <property type="protein sequence ID" value="JAD50157.1"/>
    <property type="molecule type" value="Transcribed_RNA"/>
</dbReference>
<evidence type="ECO:0000256" key="1">
    <source>
        <dbReference type="SAM" id="MobiDB-lite"/>
    </source>
</evidence>
<sequence length="31" mass="3315">MRQSPERPKKPSTSPLPCCSGTLKGVPDGYP</sequence>
<name>A0A0A9ASW8_ARUDO</name>
<evidence type="ECO:0000313" key="2">
    <source>
        <dbReference type="EMBL" id="JAD50157.1"/>
    </source>
</evidence>
<feature type="region of interest" description="Disordered" evidence="1">
    <location>
        <begin position="1"/>
        <end position="31"/>
    </location>
</feature>
<protein>
    <submittedName>
        <fullName evidence="2">Uncharacterized protein</fullName>
    </submittedName>
</protein>
<reference evidence="2" key="2">
    <citation type="journal article" date="2015" name="Data Brief">
        <title>Shoot transcriptome of the giant reed, Arundo donax.</title>
        <authorList>
            <person name="Barrero R.A."/>
            <person name="Guerrero F.D."/>
            <person name="Moolhuijzen P."/>
            <person name="Goolsby J.A."/>
            <person name="Tidwell J."/>
            <person name="Bellgard S.E."/>
            <person name="Bellgard M.I."/>
        </authorList>
    </citation>
    <scope>NUCLEOTIDE SEQUENCE</scope>
    <source>
        <tissue evidence="2">Shoot tissue taken approximately 20 cm above the soil surface</tissue>
    </source>
</reference>
<proteinExistence type="predicted"/>